<feature type="compositionally biased region" description="Basic and acidic residues" evidence="1">
    <location>
        <begin position="992"/>
        <end position="1002"/>
    </location>
</feature>
<dbReference type="InterPro" id="IPR001810">
    <property type="entry name" value="F-box_dom"/>
</dbReference>
<dbReference type="AlphaFoldDB" id="A0A9K3KD48"/>
<name>A0A9K3KD48_9STRA</name>
<evidence type="ECO:0000256" key="1">
    <source>
        <dbReference type="SAM" id="MobiDB-lite"/>
    </source>
</evidence>
<dbReference type="EMBL" id="JAGRRH010000026">
    <property type="protein sequence ID" value="KAG7341079.1"/>
    <property type="molecule type" value="Genomic_DNA"/>
</dbReference>
<feature type="compositionally biased region" description="Polar residues" evidence="1">
    <location>
        <begin position="1006"/>
        <end position="1019"/>
    </location>
</feature>
<evidence type="ECO:0000313" key="3">
    <source>
        <dbReference type="EMBL" id="KAG7341079.1"/>
    </source>
</evidence>
<feature type="region of interest" description="Disordered" evidence="1">
    <location>
        <begin position="955"/>
        <end position="1019"/>
    </location>
</feature>
<evidence type="ECO:0000259" key="2">
    <source>
        <dbReference type="Pfam" id="PF12937"/>
    </source>
</evidence>
<keyword evidence="4" id="KW-1185">Reference proteome</keyword>
<dbReference type="CDD" id="cd09917">
    <property type="entry name" value="F-box_SF"/>
    <property type="match status" value="1"/>
</dbReference>
<reference evidence="3" key="2">
    <citation type="submission" date="2021-04" db="EMBL/GenBank/DDBJ databases">
        <authorList>
            <person name="Podell S."/>
        </authorList>
    </citation>
    <scope>NUCLEOTIDE SEQUENCE</scope>
    <source>
        <strain evidence="3">Hildebrandi</strain>
    </source>
</reference>
<reference evidence="3" key="1">
    <citation type="journal article" date="2021" name="Sci. Rep.">
        <title>Diploid genomic architecture of Nitzschia inconspicua, an elite biomass production diatom.</title>
        <authorList>
            <person name="Oliver A."/>
            <person name="Podell S."/>
            <person name="Pinowska A."/>
            <person name="Traller J.C."/>
            <person name="Smith S.R."/>
            <person name="McClure R."/>
            <person name="Beliaev A."/>
            <person name="Bohutskyi P."/>
            <person name="Hill E.A."/>
            <person name="Rabines A."/>
            <person name="Zheng H."/>
            <person name="Allen L.Z."/>
            <person name="Kuo A."/>
            <person name="Grigoriev I.V."/>
            <person name="Allen A.E."/>
            <person name="Hazlebeck D."/>
            <person name="Allen E.E."/>
        </authorList>
    </citation>
    <scope>NUCLEOTIDE SEQUENCE</scope>
    <source>
        <strain evidence="3">Hildebrandi</strain>
    </source>
</reference>
<comment type="caution">
    <text evidence="3">The sequence shown here is derived from an EMBL/GenBank/DDBJ whole genome shotgun (WGS) entry which is preliminary data.</text>
</comment>
<protein>
    <recommendedName>
        <fullName evidence="2">F-box domain-containing protein</fullName>
    </recommendedName>
</protein>
<feature type="domain" description="F-box" evidence="2">
    <location>
        <begin position="843"/>
        <end position="884"/>
    </location>
</feature>
<organism evidence="3 4">
    <name type="scientific">Nitzschia inconspicua</name>
    <dbReference type="NCBI Taxonomy" id="303405"/>
    <lineage>
        <taxon>Eukaryota</taxon>
        <taxon>Sar</taxon>
        <taxon>Stramenopiles</taxon>
        <taxon>Ochrophyta</taxon>
        <taxon>Bacillariophyta</taxon>
        <taxon>Bacillariophyceae</taxon>
        <taxon>Bacillariophycidae</taxon>
        <taxon>Bacillariales</taxon>
        <taxon>Bacillariaceae</taxon>
        <taxon>Nitzschia</taxon>
    </lineage>
</organism>
<dbReference type="Pfam" id="PF12937">
    <property type="entry name" value="F-box-like"/>
    <property type="match status" value="1"/>
</dbReference>
<evidence type="ECO:0000313" key="4">
    <source>
        <dbReference type="Proteomes" id="UP000693970"/>
    </source>
</evidence>
<dbReference type="Proteomes" id="UP000693970">
    <property type="component" value="Unassembled WGS sequence"/>
</dbReference>
<sequence>MQNQNQNQNKASSNTNTVASVIDSFRATPLVIHRQQLRQALYESFINEDTMSRCYDFDFTVNASKKTIGTMIKGGGEEEESQKVHSSRIFNRQSNNQLSTDLSNLNWKELCQDHDTTKSYTTPTSTTTTPTAVSALSELLQALKDPTILPFCVYQNRVVPIVLKALLQSPPRATTTTTTITTTTGSSSSRWTPSQQLLLQDVLSCRCHQHVYNFVQDYSFTTPNHANRLVSSISFWTVSVQPHQQYQPASETAFYYYSMAGVRMVQKLDDWDIQQQYQQQQQQYEQQHHHRFEDTSTDQTFQHNICCTCGQSNYDNDDDPSSSKRHKVVSTTLNRHHMDDLHDGTTDIHYNNRISTTNRMSQHSKQQRYYNYHRWTKASNYVSVKDVMNDRTSTTNRTNNNNNHLPRTTIQCQCHTKMNRNNSIVTFPKTNSRMLSKDWSIVRTRAYKKFVTLVRQNHQQQVVGGGHTINTATMMAISSSSSSSQQSLLPLPFQPLNTVTLLHEIAQWPASPSLRVCLLLVAHTTNTHLHIANVCWTMYENNTHNTIWLRIYAEWLGDCRHPFDDDPKLLWQTLHPLRMAIQALVQQQKQQQQQQQFHDDDDIIMEENRWNKEVTSDSQDDDEKNDINVDNTAHKSKMISSKRKAALLHCFGYIWMRRSHLFRRGRRMSDNNDDDDDTKTTATAASAESFMNLLSVHLGDCAKLWLQKYSHDDDNFDLTLATLQRWHILGVTATSELDDDGDGESRAPDEAIDEPSTVNLRLKALSSWPFHPSCSLRAAVGRIESTVLCLDNNRGIKDVSRILLSPTHMFLDDYLDDNPNRTDTVHRRRQNPSVPIVDYIHDEEIYCHIFSFCSPKRLGKLQQVCRLWNSTIESRAESVWKDAYIARFGAYRLLPMMSTNDGLETPKSSWKNLFYHKYIAERSIRRQRHAKTGYPFRTCPYVGCFHVMKSEQQERLHLGKHEREVAKQKRKGNKGNKPRTETPTAKKRKRKFGPDKRSKIGRTDANPMTPQLRNQSYRR</sequence>
<proteinExistence type="predicted"/>
<gene>
    <name evidence="3" type="ORF">IV203_023030</name>
</gene>
<dbReference type="OrthoDB" id="56416at2759"/>
<feature type="compositionally biased region" description="Basic residues" evidence="1">
    <location>
        <begin position="968"/>
        <end position="977"/>
    </location>
</feature>
<accession>A0A9K3KD48</accession>
<feature type="compositionally biased region" description="Basic and acidic residues" evidence="1">
    <location>
        <begin position="955"/>
        <end position="967"/>
    </location>
</feature>